<gene>
    <name evidence="2" type="ORF">J2S19_004011</name>
</gene>
<evidence type="ECO:0000256" key="1">
    <source>
        <dbReference type="SAM" id="SignalP"/>
    </source>
</evidence>
<comment type="caution">
    <text evidence="2">The sequence shown here is derived from an EMBL/GenBank/DDBJ whole genome shotgun (WGS) entry which is preliminary data.</text>
</comment>
<dbReference type="EMBL" id="JAUSUD010000023">
    <property type="protein sequence ID" value="MDQ0232689.1"/>
    <property type="molecule type" value="Genomic_DNA"/>
</dbReference>
<evidence type="ECO:0008006" key="4">
    <source>
        <dbReference type="Google" id="ProtNLM"/>
    </source>
</evidence>
<evidence type="ECO:0000313" key="3">
    <source>
        <dbReference type="Proteomes" id="UP001234495"/>
    </source>
</evidence>
<dbReference type="RefSeq" id="WP_307344926.1">
    <property type="nucleotide sequence ID" value="NZ_JAUSUD010000023.1"/>
</dbReference>
<organism evidence="2 3">
    <name type="scientific">Metabacillus malikii</name>
    <dbReference type="NCBI Taxonomy" id="1504265"/>
    <lineage>
        <taxon>Bacteria</taxon>
        <taxon>Bacillati</taxon>
        <taxon>Bacillota</taxon>
        <taxon>Bacilli</taxon>
        <taxon>Bacillales</taxon>
        <taxon>Bacillaceae</taxon>
        <taxon>Metabacillus</taxon>
    </lineage>
</organism>
<name>A0ABT9ZK68_9BACI</name>
<dbReference type="Proteomes" id="UP001234495">
    <property type="component" value="Unassembled WGS sequence"/>
</dbReference>
<evidence type="ECO:0000313" key="2">
    <source>
        <dbReference type="EMBL" id="MDQ0232689.1"/>
    </source>
</evidence>
<sequence>MKTLYIAITMIAIILGGCSHAVEDYPTAVMWNDTIYGSGDMMTKEEGGKQIGEISKHVSTFPNKEGESNQYLASTTIYEVKGRSKNKTIAIEENEQYRVFNKE</sequence>
<keyword evidence="1" id="KW-0732">Signal</keyword>
<protein>
    <recommendedName>
        <fullName evidence="4">Lipoprotein</fullName>
    </recommendedName>
</protein>
<feature type="signal peptide" evidence="1">
    <location>
        <begin position="1"/>
        <end position="21"/>
    </location>
</feature>
<proteinExistence type="predicted"/>
<feature type="chain" id="PRO_5046666591" description="Lipoprotein" evidence="1">
    <location>
        <begin position="22"/>
        <end position="103"/>
    </location>
</feature>
<keyword evidence="3" id="KW-1185">Reference proteome</keyword>
<accession>A0ABT9ZK68</accession>
<dbReference type="PROSITE" id="PS51257">
    <property type="entry name" value="PROKAR_LIPOPROTEIN"/>
    <property type="match status" value="1"/>
</dbReference>
<reference evidence="2 3" key="1">
    <citation type="submission" date="2023-07" db="EMBL/GenBank/DDBJ databases">
        <title>Genomic Encyclopedia of Type Strains, Phase IV (KMG-IV): sequencing the most valuable type-strain genomes for metagenomic binning, comparative biology and taxonomic classification.</title>
        <authorList>
            <person name="Goeker M."/>
        </authorList>
    </citation>
    <scope>NUCLEOTIDE SEQUENCE [LARGE SCALE GENOMIC DNA]</scope>
    <source>
        <strain evidence="2 3">DSM 29005</strain>
    </source>
</reference>